<evidence type="ECO:0000256" key="2">
    <source>
        <dbReference type="ARBA" id="ARBA00007637"/>
    </source>
</evidence>
<dbReference type="RefSeq" id="WP_126041980.1">
    <property type="nucleotide sequence ID" value="NZ_CP034438.1"/>
</dbReference>
<evidence type="ECO:0000256" key="1">
    <source>
        <dbReference type="ARBA" id="ARBA00004947"/>
    </source>
</evidence>
<evidence type="ECO:0000313" key="8">
    <source>
        <dbReference type="Proteomes" id="UP000270021"/>
    </source>
</evidence>
<evidence type="ECO:0000313" key="7">
    <source>
        <dbReference type="EMBL" id="AZN30863.1"/>
    </source>
</evidence>
<dbReference type="Proteomes" id="UP000270021">
    <property type="component" value="Chromosome"/>
</dbReference>
<comment type="pathway">
    <text evidence="1">Carbohydrate metabolism; galactose metabolism.</text>
</comment>
<gene>
    <name evidence="7" type="ORF">EJO69_11520</name>
</gene>
<dbReference type="AlphaFoldDB" id="A0A3Q8WV75"/>
<proteinExistence type="inferred from homology"/>
<reference evidence="7 8" key="1">
    <citation type="submission" date="2018-12" db="EMBL/GenBank/DDBJ databases">
        <title>Complete genome sequence of Flaviflexus salsibiostraticola KCTC 33148.</title>
        <authorList>
            <person name="Bae J.-W."/>
        </authorList>
    </citation>
    <scope>NUCLEOTIDE SEQUENCE [LARGE SCALE GENOMIC DNA]</scope>
    <source>
        <strain evidence="7 8">KCTC 33148</strain>
    </source>
</reference>
<feature type="domain" description="NAD-dependent epimerase/dehydratase" evidence="6">
    <location>
        <begin position="5"/>
        <end position="213"/>
    </location>
</feature>
<protein>
    <recommendedName>
        <fullName evidence="3">UDP-glucose 4-epimerase</fullName>
    </recommendedName>
    <alternativeName>
        <fullName evidence="5">Galactowaldenase</fullName>
    </alternativeName>
    <alternativeName>
        <fullName evidence="4">UDP-galactose 4-epimerase</fullName>
    </alternativeName>
</protein>
<dbReference type="PANTHER" id="PTHR43725">
    <property type="entry name" value="UDP-GLUCOSE 4-EPIMERASE"/>
    <property type="match status" value="1"/>
</dbReference>
<dbReference type="PANTHER" id="PTHR43725:SF53">
    <property type="entry name" value="UDP-ARABINOSE 4-EPIMERASE 1"/>
    <property type="match status" value="1"/>
</dbReference>
<dbReference type="Pfam" id="PF01370">
    <property type="entry name" value="Epimerase"/>
    <property type="match status" value="1"/>
</dbReference>
<evidence type="ECO:0000259" key="6">
    <source>
        <dbReference type="Pfam" id="PF01370"/>
    </source>
</evidence>
<dbReference type="Gene3D" id="3.40.50.720">
    <property type="entry name" value="NAD(P)-binding Rossmann-like Domain"/>
    <property type="match status" value="1"/>
</dbReference>
<evidence type="ECO:0000256" key="3">
    <source>
        <dbReference type="ARBA" id="ARBA00018569"/>
    </source>
</evidence>
<evidence type="ECO:0000256" key="4">
    <source>
        <dbReference type="ARBA" id="ARBA00031367"/>
    </source>
</evidence>
<evidence type="ECO:0000256" key="5">
    <source>
        <dbReference type="ARBA" id="ARBA00033067"/>
    </source>
</evidence>
<organism evidence="7 8">
    <name type="scientific">Flaviflexus salsibiostraticola</name>
    <dbReference type="NCBI Taxonomy" id="1282737"/>
    <lineage>
        <taxon>Bacteria</taxon>
        <taxon>Bacillati</taxon>
        <taxon>Actinomycetota</taxon>
        <taxon>Actinomycetes</taxon>
        <taxon>Actinomycetales</taxon>
        <taxon>Actinomycetaceae</taxon>
        <taxon>Flaviflexus</taxon>
    </lineage>
</organism>
<comment type="similarity">
    <text evidence="2">Belongs to the NAD(P)-dependent epimerase/dehydratase family.</text>
</comment>
<dbReference type="InterPro" id="IPR036291">
    <property type="entry name" value="NAD(P)-bd_dom_sf"/>
</dbReference>
<dbReference type="SUPFAM" id="SSF51735">
    <property type="entry name" value="NAD(P)-binding Rossmann-fold domains"/>
    <property type="match status" value="1"/>
</dbReference>
<keyword evidence="8" id="KW-1185">Reference proteome</keyword>
<dbReference type="EMBL" id="CP034438">
    <property type="protein sequence ID" value="AZN30863.1"/>
    <property type="molecule type" value="Genomic_DNA"/>
</dbReference>
<dbReference type="InterPro" id="IPR001509">
    <property type="entry name" value="Epimerase_deHydtase"/>
</dbReference>
<dbReference type="GO" id="GO:0033499">
    <property type="term" value="P:galactose catabolic process via UDP-galactose, Leloir pathway"/>
    <property type="evidence" value="ECO:0007669"/>
    <property type="project" value="TreeGrafter"/>
</dbReference>
<dbReference type="KEGG" id="fsl:EJO69_11520"/>
<dbReference type="OrthoDB" id="9801785at2"/>
<accession>A0A3Q8WV75</accession>
<name>A0A3Q8WV75_9ACTO</name>
<sequence length="283" mass="29886">MRVGVIGARGFIGTALTAALESAGHEAVPFTQEHPITSPEGRKAANGLDGAVWVASSSTPASVGQHPETADAELDLFRESLAAMADLDIARFILVSSGGTVYGSAPAPSSEEDELAPVNAYGRLKAQMEGIAREQRPDSTILRLSNVYGPGQLAKGGQGVLGHWLDAIINGRRPVIFGDPAVARDYVFVGDCADAIIAALATDRSIGATINIGSGEPTSLCSLLDIVAQVTGRQIDPIIDEGRPFDNSSTWLRIDRARDLLGWRPSTSLVDGVRAMWDWKVGR</sequence>